<dbReference type="NCBIfam" id="TIGR04183">
    <property type="entry name" value="Por_Secre_tail"/>
    <property type="match status" value="1"/>
</dbReference>
<reference evidence="3 4" key="1">
    <citation type="submission" date="2016-03" db="EMBL/GenBank/DDBJ databases">
        <title>Niastella vici sp. nov., isolated from farmland soil.</title>
        <authorList>
            <person name="Chen L."/>
            <person name="Wang D."/>
            <person name="Yang S."/>
            <person name="Wang G."/>
        </authorList>
    </citation>
    <scope>NUCLEOTIDE SEQUENCE [LARGE SCALE GENOMIC DNA]</scope>
    <source>
        <strain evidence="3 4">DJ57</strain>
    </source>
</reference>
<comment type="caution">
    <text evidence="3">The sequence shown here is derived from an EMBL/GenBank/DDBJ whole genome shotgun (WGS) entry which is preliminary data.</text>
</comment>
<sequence>MATAAQAQWSLTGNAGTNPATNFIGTTDAKPLVFRTNNLASGIIDYNLKNTALGLHSLRDNTTGTLNVAMGYQALILNTTGYSNIALGDDVMSHNYTGRYNVGVGSQSMYWNADGEFNTATGVSSLVLNVSGTDNTASGYGSLYNTIGTGNSGFGANALGKSEGGDFNTAIGYAADFNTWASYSNSTAIGNTATILASNQMRFGNSAVTSIGGIVDWTTLSDGRFKSNIQSNVPGLVFIKLLKPVTYTLNTSALNKFLHPNGITDKDGKKRNMPEMDAAITACEKILHTGFIAQDVVAAAEKAGYDFDGVDKPKNENDVYGLRYAEFVTPLVQSVQELSNVNDSLKAQIIALQSQVNDMLQQLTNLKNSIIATSINSALPALKQNSPNPFNNNTVISYYLPPTIKYAQLVVSSVNGQILKNIPLKSYGEGQVTINAGELAAGSYFYTLTVDGQRIDTKQMILTK</sequence>
<dbReference type="AlphaFoldDB" id="A0A1V9FNM2"/>
<dbReference type="InterPro" id="IPR011049">
    <property type="entry name" value="Serralysin-like_metalloprot_C"/>
</dbReference>
<proteinExistence type="predicted"/>
<keyword evidence="1" id="KW-0175">Coiled coil</keyword>
<name>A0A1V9FNM2_9BACT</name>
<dbReference type="Gene3D" id="2.150.10.10">
    <property type="entry name" value="Serralysin-like metalloprotease, C-terminal"/>
    <property type="match status" value="1"/>
</dbReference>
<dbReference type="InterPro" id="IPR030392">
    <property type="entry name" value="S74_ICA"/>
</dbReference>
<evidence type="ECO:0000256" key="1">
    <source>
        <dbReference type="SAM" id="Coils"/>
    </source>
</evidence>
<dbReference type="Pfam" id="PF13884">
    <property type="entry name" value="Peptidase_S74"/>
    <property type="match status" value="1"/>
</dbReference>
<feature type="domain" description="Peptidase S74" evidence="2">
    <location>
        <begin position="221"/>
        <end position="349"/>
    </location>
</feature>
<protein>
    <recommendedName>
        <fullName evidence="2">Peptidase S74 domain-containing protein</fullName>
    </recommendedName>
</protein>
<accession>A0A1V9FNM2</accession>
<gene>
    <name evidence="3" type="ORF">A3860_35430</name>
</gene>
<evidence type="ECO:0000313" key="3">
    <source>
        <dbReference type="EMBL" id="OQP59938.1"/>
    </source>
</evidence>
<dbReference type="InterPro" id="IPR026444">
    <property type="entry name" value="Secre_tail"/>
</dbReference>
<dbReference type="PROSITE" id="PS51688">
    <property type="entry name" value="ICA"/>
    <property type="match status" value="1"/>
</dbReference>
<evidence type="ECO:0000313" key="4">
    <source>
        <dbReference type="Proteomes" id="UP000192796"/>
    </source>
</evidence>
<feature type="coiled-coil region" evidence="1">
    <location>
        <begin position="335"/>
        <end position="369"/>
    </location>
</feature>
<dbReference type="EMBL" id="LVYD01000070">
    <property type="protein sequence ID" value="OQP59938.1"/>
    <property type="molecule type" value="Genomic_DNA"/>
</dbReference>
<keyword evidence="4" id="KW-1185">Reference proteome</keyword>
<dbReference type="STRING" id="1703345.A3860_35430"/>
<evidence type="ECO:0000259" key="2">
    <source>
        <dbReference type="PROSITE" id="PS51688"/>
    </source>
</evidence>
<organism evidence="3 4">
    <name type="scientific">Niastella vici</name>
    <dbReference type="NCBI Taxonomy" id="1703345"/>
    <lineage>
        <taxon>Bacteria</taxon>
        <taxon>Pseudomonadati</taxon>
        <taxon>Bacteroidota</taxon>
        <taxon>Chitinophagia</taxon>
        <taxon>Chitinophagales</taxon>
        <taxon>Chitinophagaceae</taxon>
        <taxon>Niastella</taxon>
    </lineage>
</organism>
<dbReference type="Proteomes" id="UP000192796">
    <property type="component" value="Unassembled WGS sequence"/>
</dbReference>